<dbReference type="FunCoup" id="A0A4Q1BK23">
    <property type="interactions" value="32"/>
</dbReference>
<evidence type="ECO:0000256" key="8">
    <source>
        <dbReference type="PROSITE-ProRule" id="PRU00282"/>
    </source>
</evidence>
<dbReference type="InterPro" id="IPR002067">
    <property type="entry name" value="MCP"/>
</dbReference>
<organism evidence="10 11">
    <name type="scientific">Tremella mesenterica</name>
    <name type="common">Jelly fungus</name>
    <dbReference type="NCBI Taxonomy" id="5217"/>
    <lineage>
        <taxon>Eukaryota</taxon>
        <taxon>Fungi</taxon>
        <taxon>Dikarya</taxon>
        <taxon>Basidiomycota</taxon>
        <taxon>Agaricomycotina</taxon>
        <taxon>Tremellomycetes</taxon>
        <taxon>Tremellales</taxon>
        <taxon>Tremellaceae</taxon>
        <taxon>Tremella</taxon>
    </lineage>
</organism>
<evidence type="ECO:0000256" key="5">
    <source>
        <dbReference type="ARBA" id="ARBA00022989"/>
    </source>
</evidence>
<dbReference type="OrthoDB" id="270584at2759"/>
<keyword evidence="4" id="KW-0677">Repeat</keyword>
<dbReference type="EMBL" id="SDIL01000054">
    <property type="protein sequence ID" value="RXK38101.1"/>
    <property type="molecule type" value="Genomic_DNA"/>
</dbReference>
<name>A0A4Q1BK23_TREME</name>
<keyword evidence="3 8" id="KW-0812">Transmembrane</keyword>
<feature type="repeat" description="Solcar" evidence="8">
    <location>
        <begin position="219"/>
        <end position="281"/>
    </location>
</feature>
<dbReference type="Pfam" id="PF00153">
    <property type="entry name" value="Mito_carr"/>
    <property type="match status" value="3"/>
</dbReference>
<dbReference type="STRING" id="5217.A0A4Q1BK23"/>
<evidence type="ECO:0000313" key="10">
    <source>
        <dbReference type="EMBL" id="RXK38101.1"/>
    </source>
</evidence>
<evidence type="ECO:0000256" key="6">
    <source>
        <dbReference type="ARBA" id="ARBA00023128"/>
    </source>
</evidence>
<dbReference type="Proteomes" id="UP000289152">
    <property type="component" value="Unassembled WGS sequence"/>
</dbReference>
<gene>
    <name evidence="10" type="ORF">M231_04660</name>
</gene>
<evidence type="ECO:0008006" key="12">
    <source>
        <dbReference type="Google" id="ProtNLM"/>
    </source>
</evidence>
<dbReference type="GO" id="GO:0031966">
    <property type="term" value="C:mitochondrial membrane"/>
    <property type="evidence" value="ECO:0007669"/>
    <property type="project" value="UniProtKB-SubCell"/>
</dbReference>
<dbReference type="PRINTS" id="PR00926">
    <property type="entry name" value="MITOCARRIER"/>
</dbReference>
<proteinExistence type="inferred from homology"/>
<feature type="repeat" description="Solcar" evidence="8">
    <location>
        <begin position="5"/>
        <end position="96"/>
    </location>
</feature>
<evidence type="ECO:0000256" key="3">
    <source>
        <dbReference type="ARBA" id="ARBA00022692"/>
    </source>
</evidence>
<keyword evidence="11" id="KW-1185">Reference proteome</keyword>
<dbReference type="InterPro" id="IPR018108">
    <property type="entry name" value="MCP_transmembrane"/>
</dbReference>
<dbReference type="Gene3D" id="1.50.40.10">
    <property type="entry name" value="Mitochondrial carrier domain"/>
    <property type="match status" value="1"/>
</dbReference>
<feature type="repeat" description="Solcar" evidence="8">
    <location>
        <begin position="106"/>
        <end position="206"/>
    </location>
</feature>
<keyword evidence="5" id="KW-1133">Transmembrane helix</keyword>
<sequence length="281" mass="30331">MSDNQMVANTFIAGGLAGATSRTVVSPFERLKIILQVQSSGATGTGQAYTGVWKSLERMWREEGFRGFMKGNGINVVRILPYSALQFTSYGGFKTLLRSWSGHEDLSTPSRLAAGAGAGMVAVVATYPLDLVRARLSIATANIATTSNAQAFTVEDAKLGIWGMTRKVYKTEGGVRGLYRGCWATAVGVAPYVSLNFYIYETLKTYILPPDPDPHSTTDDALRKLACGGLAGATSLIFTHPFDVLRRKLQVAGLSSVSPQYNGAVDALRQIIKNEGFWRGM</sequence>
<evidence type="ECO:0000256" key="2">
    <source>
        <dbReference type="ARBA" id="ARBA00022448"/>
    </source>
</evidence>
<dbReference type="PANTHER" id="PTHR24089">
    <property type="entry name" value="SOLUTE CARRIER FAMILY 25"/>
    <property type="match status" value="1"/>
</dbReference>
<protein>
    <recommendedName>
        <fullName evidence="12">Solute carrier family 25 (Mitochondrial phosphate transporter), member 23/24/25/41</fullName>
    </recommendedName>
</protein>
<dbReference type="InterPro" id="IPR023395">
    <property type="entry name" value="MCP_dom_sf"/>
</dbReference>
<dbReference type="VEuPathDB" id="FungiDB:TREMEDRAFT_73986"/>
<evidence type="ECO:0000256" key="9">
    <source>
        <dbReference type="RuleBase" id="RU000488"/>
    </source>
</evidence>
<evidence type="ECO:0000256" key="7">
    <source>
        <dbReference type="ARBA" id="ARBA00023136"/>
    </source>
</evidence>
<evidence type="ECO:0000256" key="1">
    <source>
        <dbReference type="ARBA" id="ARBA00004225"/>
    </source>
</evidence>
<comment type="similarity">
    <text evidence="9">Belongs to the mitochondrial carrier (TC 2.A.29) family.</text>
</comment>
<dbReference type="SUPFAM" id="SSF103506">
    <property type="entry name" value="Mitochondrial carrier"/>
    <property type="match status" value="1"/>
</dbReference>
<keyword evidence="7 8" id="KW-0472">Membrane</keyword>
<reference evidence="10 11" key="1">
    <citation type="submission" date="2016-06" db="EMBL/GenBank/DDBJ databases">
        <title>Evolution of pathogenesis and genome organization in the Tremellales.</title>
        <authorList>
            <person name="Cuomo C."/>
            <person name="Litvintseva A."/>
            <person name="Heitman J."/>
            <person name="Chen Y."/>
            <person name="Sun S."/>
            <person name="Springer D."/>
            <person name="Dromer F."/>
            <person name="Young S."/>
            <person name="Zeng Q."/>
            <person name="Chapman S."/>
            <person name="Gujja S."/>
            <person name="Saif S."/>
            <person name="Birren B."/>
        </authorList>
    </citation>
    <scope>NUCLEOTIDE SEQUENCE [LARGE SCALE GENOMIC DNA]</scope>
    <source>
        <strain evidence="10 11">ATCC 28783</strain>
    </source>
</reference>
<dbReference type="PROSITE" id="PS50920">
    <property type="entry name" value="SOLCAR"/>
    <property type="match status" value="3"/>
</dbReference>
<dbReference type="AlphaFoldDB" id="A0A4Q1BK23"/>
<evidence type="ECO:0000256" key="4">
    <source>
        <dbReference type="ARBA" id="ARBA00022737"/>
    </source>
</evidence>
<dbReference type="GO" id="GO:0055085">
    <property type="term" value="P:transmembrane transport"/>
    <property type="evidence" value="ECO:0007669"/>
    <property type="project" value="InterPro"/>
</dbReference>
<dbReference type="InParanoid" id="A0A4Q1BK23"/>
<comment type="caution">
    <text evidence="10">The sequence shown here is derived from an EMBL/GenBank/DDBJ whole genome shotgun (WGS) entry which is preliminary data.</text>
</comment>
<comment type="subcellular location">
    <subcellularLocation>
        <location evidence="1">Mitochondrion membrane</location>
        <topology evidence="1">Multi-pass membrane protein</topology>
    </subcellularLocation>
</comment>
<keyword evidence="6" id="KW-0496">Mitochondrion</keyword>
<accession>A0A4Q1BK23</accession>
<evidence type="ECO:0000313" key="11">
    <source>
        <dbReference type="Proteomes" id="UP000289152"/>
    </source>
</evidence>
<keyword evidence="2 9" id="KW-0813">Transport</keyword>